<keyword evidence="2" id="KW-1185">Reference proteome</keyword>
<name>A0A165MU84_9BACL</name>
<dbReference type="AlphaFoldDB" id="A0A165MU84"/>
<gene>
    <name evidence="1" type="ORF">AWM68_15380</name>
</gene>
<dbReference type="Proteomes" id="UP000076567">
    <property type="component" value="Unassembled WGS sequence"/>
</dbReference>
<accession>A0A165MU84</accession>
<proteinExistence type="predicted"/>
<organism evidence="1 2">
    <name type="scientific">Fictibacillus phosphorivorans</name>
    <dbReference type="NCBI Taxonomy" id="1221500"/>
    <lineage>
        <taxon>Bacteria</taxon>
        <taxon>Bacillati</taxon>
        <taxon>Bacillota</taxon>
        <taxon>Bacilli</taxon>
        <taxon>Bacillales</taxon>
        <taxon>Fictibacillaceae</taxon>
        <taxon>Fictibacillus</taxon>
    </lineage>
</organism>
<reference evidence="2" key="1">
    <citation type="submission" date="2016-01" db="EMBL/GenBank/DDBJ databases">
        <title>Draft genome of Chromobacterium sp. F49.</title>
        <authorList>
            <person name="Hong K.W."/>
        </authorList>
    </citation>
    <scope>NUCLEOTIDE SEQUENCE [LARGE SCALE GENOMIC DNA]</scope>
    <source>
        <strain evidence="2">P7IIIA</strain>
    </source>
</reference>
<evidence type="ECO:0000313" key="2">
    <source>
        <dbReference type="Proteomes" id="UP000076567"/>
    </source>
</evidence>
<protein>
    <submittedName>
        <fullName evidence="1">Uncharacterized protein</fullName>
    </submittedName>
</protein>
<evidence type="ECO:0000313" key="1">
    <source>
        <dbReference type="EMBL" id="KZE63395.1"/>
    </source>
</evidence>
<dbReference type="EMBL" id="LRFC01000039">
    <property type="protein sequence ID" value="KZE63395.1"/>
    <property type="molecule type" value="Genomic_DNA"/>
</dbReference>
<comment type="caution">
    <text evidence="1">The sequence shown here is derived from an EMBL/GenBank/DDBJ whole genome shotgun (WGS) entry which is preliminary data.</text>
</comment>
<sequence>MNLLALALVQVQVQDMNPVIKSMNLHQVINIMNLLLVLVLAQARTTAVFMTRGNKQSNVFYLSTLDQECSFFDIH</sequence>